<feature type="compositionally biased region" description="Basic and acidic residues" evidence="1">
    <location>
        <begin position="37"/>
        <end position="60"/>
    </location>
</feature>
<dbReference type="EMBL" id="JAKUCV010007191">
    <property type="protein sequence ID" value="KAJ4824429.1"/>
    <property type="molecule type" value="Genomic_DNA"/>
</dbReference>
<protein>
    <recommendedName>
        <fullName evidence="4">Cystatin domain-containing protein</fullName>
    </recommendedName>
</protein>
<keyword evidence="3" id="KW-1185">Reference proteome</keyword>
<sequence>MTNTPSSGFWGERRREERMEKIGDTSGELGAAPLSRSAERGKEEEEESEAKKPRLGEKEPSPSSSSKEEEYEFQWENSSYIKEDVSNLNKDDYEPPVTFSIDDDLDVLKDDNQRDQYLRYQKQVDDSEGFDVSFTPDFPLMGGYDAVDMETEKAHKDNVIACLNFAILNNNNKPKRPKLHNAVPLYATRQPCSGYNYCITFRAENMDFIGEPATIYQTRVFYHWMDGPKKVLIFRPKISG</sequence>
<feature type="region of interest" description="Disordered" evidence="1">
    <location>
        <begin position="1"/>
        <end position="72"/>
    </location>
</feature>
<comment type="caution">
    <text evidence="2">The sequence shown here is derived from an EMBL/GenBank/DDBJ whole genome shotgun (WGS) entry which is preliminary data.</text>
</comment>
<evidence type="ECO:0008006" key="4">
    <source>
        <dbReference type="Google" id="ProtNLM"/>
    </source>
</evidence>
<reference evidence="2" key="2">
    <citation type="journal article" date="2023" name="Plants (Basel)">
        <title>Annotation of the Turnera subulata (Passifloraceae) Draft Genome Reveals the S-Locus Evolved after the Divergence of Turneroideae from Passifloroideae in a Stepwise Manner.</title>
        <authorList>
            <person name="Henning P.M."/>
            <person name="Roalson E.H."/>
            <person name="Mir W."/>
            <person name="McCubbin A.G."/>
            <person name="Shore J.S."/>
        </authorList>
    </citation>
    <scope>NUCLEOTIDE SEQUENCE</scope>
    <source>
        <strain evidence="2">F60SS</strain>
    </source>
</reference>
<feature type="compositionally biased region" description="Basic and acidic residues" evidence="1">
    <location>
        <begin position="11"/>
        <end position="23"/>
    </location>
</feature>
<dbReference type="PANTHER" id="PTHR31228:SF25">
    <property type="entry name" value="CYSTATIN-LIKE PROTEIN-RELATED"/>
    <property type="match status" value="1"/>
</dbReference>
<reference evidence="2" key="1">
    <citation type="submission" date="2022-02" db="EMBL/GenBank/DDBJ databases">
        <authorList>
            <person name="Henning P.M."/>
            <person name="McCubbin A.G."/>
            <person name="Shore J.S."/>
        </authorList>
    </citation>
    <scope>NUCLEOTIDE SEQUENCE</scope>
    <source>
        <strain evidence="2">F60SS</strain>
        <tissue evidence="2">Leaves</tissue>
    </source>
</reference>
<evidence type="ECO:0000256" key="1">
    <source>
        <dbReference type="SAM" id="MobiDB-lite"/>
    </source>
</evidence>
<dbReference type="Proteomes" id="UP001141552">
    <property type="component" value="Unassembled WGS sequence"/>
</dbReference>
<evidence type="ECO:0000313" key="2">
    <source>
        <dbReference type="EMBL" id="KAJ4824429.1"/>
    </source>
</evidence>
<dbReference type="OrthoDB" id="1625419at2759"/>
<dbReference type="PANTHER" id="PTHR31228">
    <property type="entry name" value="CYSTATIN/MONELLIN SUPERFAMILY PROTEIN"/>
    <property type="match status" value="1"/>
</dbReference>
<gene>
    <name evidence="2" type="ORF">Tsubulata_032615</name>
</gene>
<evidence type="ECO:0000313" key="3">
    <source>
        <dbReference type="Proteomes" id="UP001141552"/>
    </source>
</evidence>
<proteinExistence type="predicted"/>
<dbReference type="AlphaFoldDB" id="A0A9Q0J146"/>
<accession>A0A9Q0J146</accession>
<name>A0A9Q0J146_9ROSI</name>
<organism evidence="2 3">
    <name type="scientific">Turnera subulata</name>
    <dbReference type="NCBI Taxonomy" id="218843"/>
    <lineage>
        <taxon>Eukaryota</taxon>
        <taxon>Viridiplantae</taxon>
        <taxon>Streptophyta</taxon>
        <taxon>Embryophyta</taxon>
        <taxon>Tracheophyta</taxon>
        <taxon>Spermatophyta</taxon>
        <taxon>Magnoliopsida</taxon>
        <taxon>eudicotyledons</taxon>
        <taxon>Gunneridae</taxon>
        <taxon>Pentapetalae</taxon>
        <taxon>rosids</taxon>
        <taxon>fabids</taxon>
        <taxon>Malpighiales</taxon>
        <taxon>Passifloraceae</taxon>
        <taxon>Turnera</taxon>
    </lineage>
</organism>